<sequence>MTDISPELLSLLTDLVAIDSVNPGLDSTGAGEAPLADHLETWCGERGLAVTRHGSPERPSLLISTTRGAPGPTLVLCGHLDTVGLAGMSEPLAPRIEGGRMHGRGTYDMKGGLAAALVTAARLDVPEHRGRIVVAAVADEENLSQGMEDVLASLSADAAVVTEPTELEVVTAHRGFAWLTVTAYGVAAHGSRPHLGVDAIVAMGPVLTGLAELQTTLAEAAHPLLGPGTVHASLIEGGTEVSTIPDRCVLRVERRTLPGESGATVLAELDAVVDRAREAMPDARFEVTLDLQREPLETSADHPLVQAALDAREAVVGATSSPAGASFWADSALLAGAGIPTILLGPIGEGAHADVEWVDLASVEQTAQILCSIAERLPRTQ</sequence>
<accession>A0A077MAA8</accession>
<keyword evidence="5" id="KW-1185">Reference proteome</keyword>
<dbReference type="InterPro" id="IPR011650">
    <property type="entry name" value="Peptidase_M20_dimer"/>
</dbReference>
<dbReference type="RefSeq" id="WP_048545833.1">
    <property type="nucleotide sequence ID" value="NZ_HF571038.1"/>
</dbReference>
<dbReference type="SUPFAM" id="SSF53187">
    <property type="entry name" value="Zn-dependent exopeptidases"/>
    <property type="match status" value="1"/>
</dbReference>
<dbReference type="OrthoDB" id="7055905at2"/>
<dbReference type="Pfam" id="PF07687">
    <property type="entry name" value="M20_dimer"/>
    <property type="match status" value="1"/>
</dbReference>
<evidence type="ECO:0000256" key="2">
    <source>
        <dbReference type="ARBA" id="ARBA00022801"/>
    </source>
</evidence>
<dbReference type="GO" id="GO:0016787">
    <property type="term" value="F:hydrolase activity"/>
    <property type="evidence" value="ECO:0007669"/>
    <property type="project" value="UniProtKB-KW"/>
</dbReference>
<organism evidence="4 5">
    <name type="scientific">Nostocoides jenkinsii Ben 74</name>
    <dbReference type="NCBI Taxonomy" id="1193518"/>
    <lineage>
        <taxon>Bacteria</taxon>
        <taxon>Bacillati</taxon>
        <taxon>Actinomycetota</taxon>
        <taxon>Actinomycetes</taxon>
        <taxon>Micrococcales</taxon>
        <taxon>Intrasporangiaceae</taxon>
        <taxon>Nostocoides</taxon>
    </lineage>
</organism>
<dbReference type="PANTHER" id="PTHR43808">
    <property type="entry name" value="ACETYLORNITHINE DEACETYLASE"/>
    <property type="match status" value="1"/>
</dbReference>
<dbReference type="Proteomes" id="UP000035720">
    <property type="component" value="Unassembled WGS sequence"/>
</dbReference>
<keyword evidence="1" id="KW-0479">Metal-binding</keyword>
<feature type="domain" description="Peptidase M20 dimerisation" evidence="3">
    <location>
        <begin position="171"/>
        <end position="276"/>
    </location>
</feature>
<dbReference type="InterPro" id="IPR002933">
    <property type="entry name" value="Peptidase_M20"/>
</dbReference>
<dbReference type="AlphaFoldDB" id="A0A077MAA8"/>
<dbReference type="Gene3D" id="3.30.70.360">
    <property type="match status" value="1"/>
</dbReference>
<comment type="caution">
    <text evidence="4">The sequence shown here is derived from an EMBL/GenBank/DDBJ whole genome shotgun (WGS) entry which is preliminary data.</text>
</comment>
<evidence type="ECO:0000313" key="5">
    <source>
        <dbReference type="Proteomes" id="UP000035720"/>
    </source>
</evidence>
<gene>
    <name evidence="4" type="ORF">BN13_420018</name>
</gene>
<name>A0A077MAA8_9MICO</name>
<dbReference type="Pfam" id="PF01546">
    <property type="entry name" value="Peptidase_M20"/>
    <property type="match status" value="1"/>
</dbReference>
<proteinExistence type="predicted"/>
<protein>
    <submittedName>
        <fullName evidence="4">Putative acetylornithine deacetylase</fullName>
    </submittedName>
</protein>
<dbReference type="STRING" id="1193518.BN13_420018"/>
<keyword evidence="2" id="KW-0378">Hydrolase</keyword>
<dbReference type="Gene3D" id="3.40.630.10">
    <property type="entry name" value="Zn peptidases"/>
    <property type="match status" value="1"/>
</dbReference>
<dbReference type="GO" id="GO:0046872">
    <property type="term" value="F:metal ion binding"/>
    <property type="evidence" value="ECO:0007669"/>
    <property type="project" value="UniProtKB-KW"/>
</dbReference>
<evidence type="ECO:0000256" key="1">
    <source>
        <dbReference type="ARBA" id="ARBA00022723"/>
    </source>
</evidence>
<evidence type="ECO:0000259" key="3">
    <source>
        <dbReference type="Pfam" id="PF07687"/>
    </source>
</evidence>
<dbReference type="EMBL" id="CAJC01000153">
    <property type="protein sequence ID" value="CCI53564.1"/>
    <property type="molecule type" value="Genomic_DNA"/>
</dbReference>
<reference evidence="4 5" key="1">
    <citation type="journal article" date="2013" name="ISME J.">
        <title>A metabolic model for members of the genus Tetrasphaera involved in enhanced biological phosphorus removal.</title>
        <authorList>
            <person name="Kristiansen R."/>
            <person name="Nguyen H.T.T."/>
            <person name="Saunders A.M."/>
            <person name="Nielsen J.L."/>
            <person name="Wimmer R."/>
            <person name="Le V.Q."/>
            <person name="McIlroy S.J."/>
            <person name="Petrovski S."/>
            <person name="Seviour R.J."/>
            <person name="Calteau A."/>
            <person name="Nielsen K.L."/>
            <person name="Nielsen P.H."/>
        </authorList>
    </citation>
    <scope>NUCLEOTIDE SEQUENCE [LARGE SCALE GENOMIC DNA]</scope>
    <source>
        <strain evidence="4 5">Ben 74</strain>
    </source>
</reference>
<dbReference type="PANTHER" id="PTHR43808:SF25">
    <property type="entry name" value="PEPTIDASE M20 DIMERISATION DOMAIN-CONTAINING PROTEIN"/>
    <property type="match status" value="1"/>
</dbReference>
<dbReference type="SUPFAM" id="SSF55031">
    <property type="entry name" value="Bacterial exopeptidase dimerisation domain"/>
    <property type="match status" value="1"/>
</dbReference>
<dbReference type="InterPro" id="IPR050072">
    <property type="entry name" value="Peptidase_M20A"/>
</dbReference>
<evidence type="ECO:0000313" key="4">
    <source>
        <dbReference type="EMBL" id="CCI53564.1"/>
    </source>
</evidence>
<dbReference type="InterPro" id="IPR036264">
    <property type="entry name" value="Bact_exopeptidase_dim_dom"/>
</dbReference>